<dbReference type="UniPathway" id="UPA00109">
    <property type="reaction ID" value="UER00187"/>
</dbReference>
<dbReference type="STRING" id="3469.A0A4Y7KTT2"/>
<organism evidence="7 8">
    <name type="scientific">Papaver somniferum</name>
    <name type="common">Opium poppy</name>
    <dbReference type="NCBI Taxonomy" id="3469"/>
    <lineage>
        <taxon>Eukaryota</taxon>
        <taxon>Viridiplantae</taxon>
        <taxon>Streptophyta</taxon>
        <taxon>Embryophyta</taxon>
        <taxon>Tracheophyta</taxon>
        <taxon>Spermatophyta</taxon>
        <taxon>Magnoliopsida</taxon>
        <taxon>Ranunculales</taxon>
        <taxon>Papaveraceae</taxon>
        <taxon>Papaveroideae</taxon>
        <taxon>Papaver</taxon>
    </lineage>
</organism>
<evidence type="ECO:0000256" key="5">
    <source>
        <dbReference type="ARBA" id="ARBA00023239"/>
    </source>
</evidence>
<gene>
    <name evidence="7" type="ORF">C5167_000861</name>
</gene>
<dbReference type="EMBL" id="CM010723">
    <property type="protein sequence ID" value="RZC76753.1"/>
    <property type="molecule type" value="Genomic_DNA"/>
</dbReference>
<comment type="similarity">
    <text evidence="2">Belongs to the enolase family.</text>
</comment>
<evidence type="ECO:0000313" key="8">
    <source>
        <dbReference type="Proteomes" id="UP000316621"/>
    </source>
</evidence>
<dbReference type="Proteomes" id="UP000316621">
    <property type="component" value="Chromosome 9"/>
</dbReference>
<keyword evidence="4" id="KW-0324">Glycolysis</keyword>
<dbReference type="SMART" id="SM01192">
    <property type="entry name" value="Enolase_C"/>
    <property type="match status" value="1"/>
</dbReference>
<proteinExistence type="inferred from homology"/>
<accession>A0A4Y7KTT2</accession>
<keyword evidence="5" id="KW-0456">Lyase</keyword>
<dbReference type="EC" id="4.2.1.11" evidence="3"/>
<reference evidence="7 8" key="1">
    <citation type="journal article" date="2018" name="Science">
        <title>The opium poppy genome and morphinan production.</title>
        <authorList>
            <person name="Guo L."/>
            <person name="Winzer T."/>
            <person name="Yang X."/>
            <person name="Li Y."/>
            <person name="Ning Z."/>
            <person name="He Z."/>
            <person name="Teodor R."/>
            <person name="Lu Y."/>
            <person name="Bowser T.A."/>
            <person name="Graham I.A."/>
            <person name="Ye K."/>
        </authorList>
    </citation>
    <scope>NUCLEOTIDE SEQUENCE [LARGE SCALE GENOMIC DNA]</scope>
    <source>
        <strain evidence="8">cv. HN1</strain>
        <tissue evidence="7">Leaves</tissue>
    </source>
</reference>
<evidence type="ECO:0000256" key="1">
    <source>
        <dbReference type="ARBA" id="ARBA00005031"/>
    </source>
</evidence>
<dbReference type="Gene3D" id="3.20.20.120">
    <property type="entry name" value="Enolase-like C-terminal domain"/>
    <property type="match status" value="1"/>
</dbReference>
<dbReference type="InterPro" id="IPR036849">
    <property type="entry name" value="Enolase-like_C_sf"/>
</dbReference>
<name>A0A4Y7KTT2_PAPSO</name>
<dbReference type="InterPro" id="IPR020810">
    <property type="entry name" value="Enolase_C"/>
</dbReference>
<evidence type="ECO:0000256" key="3">
    <source>
        <dbReference type="ARBA" id="ARBA00012058"/>
    </source>
</evidence>
<dbReference type="SUPFAM" id="SSF51604">
    <property type="entry name" value="Enolase C-terminal domain-like"/>
    <property type="match status" value="1"/>
</dbReference>
<dbReference type="Gramene" id="RZC76753">
    <property type="protein sequence ID" value="RZC76753"/>
    <property type="gene ID" value="C5167_000861"/>
</dbReference>
<dbReference type="GO" id="GO:0006096">
    <property type="term" value="P:glycolytic process"/>
    <property type="evidence" value="ECO:0007669"/>
    <property type="project" value="UniProtKB-UniPathway"/>
</dbReference>
<feature type="domain" description="Enolase C-terminal TIM barrel" evidence="6">
    <location>
        <begin position="1"/>
        <end position="127"/>
    </location>
</feature>
<evidence type="ECO:0000256" key="4">
    <source>
        <dbReference type="ARBA" id="ARBA00023152"/>
    </source>
</evidence>
<sequence length="127" mass="14082">MPSLTEGFNLVKEPIDGGDYSDRIKIAMDVAATDFCVGTPNSIWFTVLCLLSLEDPFDKDGWKDTQLFTCLGIFQVNQIGTVTGIVEAVKLAKNANWGVSDHLARGEQLAKYNQLLWIEEELDDQAV</sequence>
<evidence type="ECO:0000313" key="7">
    <source>
        <dbReference type="EMBL" id="RZC76753.1"/>
    </source>
</evidence>
<dbReference type="GO" id="GO:0004634">
    <property type="term" value="F:phosphopyruvate hydratase activity"/>
    <property type="evidence" value="ECO:0007669"/>
    <property type="project" value="UniProtKB-EC"/>
</dbReference>
<protein>
    <recommendedName>
        <fullName evidence="3">phosphopyruvate hydratase</fullName>
        <ecNumber evidence="3">4.2.1.11</ecNumber>
    </recommendedName>
</protein>
<comment type="pathway">
    <text evidence="1">Carbohydrate degradation; glycolysis; pyruvate from D-glyceraldehyde 3-phosphate: step 4/5.</text>
</comment>
<dbReference type="AlphaFoldDB" id="A0A4Y7KTT2"/>
<evidence type="ECO:0000259" key="6">
    <source>
        <dbReference type="SMART" id="SM01192"/>
    </source>
</evidence>
<keyword evidence="8" id="KW-1185">Reference proteome</keyword>
<evidence type="ECO:0000256" key="2">
    <source>
        <dbReference type="ARBA" id="ARBA00009604"/>
    </source>
</evidence>